<feature type="transmembrane region" description="Helical" evidence="1">
    <location>
        <begin position="125"/>
        <end position="145"/>
    </location>
</feature>
<keyword evidence="3" id="KW-0418">Kinase</keyword>
<evidence type="ECO:0000259" key="2">
    <source>
        <dbReference type="Pfam" id="PF06580"/>
    </source>
</evidence>
<keyword evidence="1" id="KW-0472">Membrane</keyword>
<dbReference type="GO" id="GO:0016020">
    <property type="term" value="C:membrane"/>
    <property type="evidence" value="ECO:0007669"/>
    <property type="project" value="InterPro"/>
</dbReference>
<dbReference type="AlphaFoldDB" id="A0A7W2IC75"/>
<protein>
    <submittedName>
        <fullName evidence="3">Histidine kinase</fullName>
    </submittedName>
</protein>
<dbReference type="InterPro" id="IPR036890">
    <property type="entry name" value="HATPase_C_sf"/>
</dbReference>
<sequence length="353" mass="40586">MRSARTNDLIAAAWLLFWLLMITNEVQGYLREGGRELWKPVLWSVSSAITGTLLPWIQRRYSRRHDKLLGTPRQWFAHQLLWLPMYWIAFVPITFAMRHGVYALLGQRYHHEPWLETFLYEDVRMTVFFGAYVVILFGMLSYHALQQEKLRAEQANALLRQAQLQQLTQQMQPHFLFNALNTISSLMHADVERADASLLKLAEVLRATLDMSAQHQAPLETELRLLRAYAHLMGERFAERVHFTWHIEDAALPCQVPVMSMQPLLENIFKHTVERRRQPTAISISARRVGDALVLRLEDDAGRLDTARATAGHGVGMRNLRQRLAAMHGPSATVELQQLSPAGVRTELRLPCA</sequence>
<keyword evidence="4" id="KW-1185">Reference proteome</keyword>
<dbReference type="PANTHER" id="PTHR34220:SF9">
    <property type="entry name" value="SIGNAL TRANSDUCTION HISTIDINE KINASE INTERNAL REGION DOMAIN-CONTAINING PROTEIN"/>
    <property type="match status" value="1"/>
</dbReference>
<dbReference type="Proteomes" id="UP000534388">
    <property type="component" value="Unassembled WGS sequence"/>
</dbReference>
<organism evidence="3 4">
    <name type="scientific">Rugamonas brunnea</name>
    <dbReference type="NCBI Taxonomy" id="2758569"/>
    <lineage>
        <taxon>Bacteria</taxon>
        <taxon>Pseudomonadati</taxon>
        <taxon>Pseudomonadota</taxon>
        <taxon>Betaproteobacteria</taxon>
        <taxon>Burkholderiales</taxon>
        <taxon>Oxalobacteraceae</taxon>
        <taxon>Telluria group</taxon>
        <taxon>Rugamonas</taxon>
    </lineage>
</organism>
<dbReference type="SUPFAM" id="SSF55874">
    <property type="entry name" value="ATPase domain of HSP90 chaperone/DNA topoisomerase II/histidine kinase"/>
    <property type="match status" value="1"/>
</dbReference>
<keyword evidence="1" id="KW-0812">Transmembrane</keyword>
<name>A0A7W2IC75_9BURK</name>
<evidence type="ECO:0000256" key="1">
    <source>
        <dbReference type="SAM" id="Phobius"/>
    </source>
</evidence>
<dbReference type="GO" id="GO:0000155">
    <property type="term" value="F:phosphorelay sensor kinase activity"/>
    <property type="evidence" value="ECO:0007669"/>
    <property type="project" value="InterPro"/>
</dbReference>
<dbReference type="RefSeq" id="WP_182162988.1">
    <property type="nucleotide sequence ID" value="NZ_JACEZT010000007.1"/>
</dbReference>
<keyword evidence="3" id="KW-0808">Transferase</keyword>
<keyword evidence="1" id="KW-1133">Transmembrane helix</keyword>
<gene>
    <name evidence="3" type="ORF">H3H37_12795</name>
</gene>
<feature type="transmembrane region" description="Helical" evidence="1">
    <location>
        <begin position="80"/>
        <end position="105"/>
    </location>
</feature>
<dbReference type="InterPro" id="IPR050640">
    <property type="entry name" value="Bact_2-comp_sensor_kinase"/>
</dbReference>
<reference evidence="3 4" key="1">
    <citation type="submission" date="2020-07" db="EMBL/GenBank/DDBJ databases">
        <title>Novel species isolated from subtropical streams in China.</title>
        <authorList>
            <person name="Lu H."/>
        </authorList>
    </citation>
    <scope>NUCLEOTIDE SEQUENCE [LARGE SCALE GENOMIC DNA]</scope>
    <source>
        <strain evidence="3 4">LX20W</strain>
    </source>
</reference>
<evidence type="ECO:0000313" key="4">
    <source>
        <dbReference type="Proteomes" id="UP000534388"/>
    </source>
</evidence>
<evidence type="ECO:0000313" key="3">
    <source>
        <dbReference type="EMBL" id="MBA5637933.1"/>
    </source>
</evidence>
<comment type="caution">
    <text evidence="3">The sequence shown here is derived from an EMBL/GenBank/DDBJ whole genome shotgun (WGS) entry which is preliminary data.</text>
</comment>
<proteinExistence type="predicted"/>
<dbReference type="Pfam" id="PF06580">
    <property type="entry name" value="His_kinase"/>
    <property type="match status" value="1"/>
</dbReference>
<dbReference type="PANTHER" id="PTHR34220">
    <property type="entry name" value="SENSOR HISTIDINE KINASE YPDA"/>
    <property type="match status" value="1"/>
</dbReference>
<accession>A0A7W2IC75</accession>
<dbReference type="Gene3D" id="3.30.565.10">
    <property type="entry name" value="Histidine kinase-like ATPase, C-terminal domain"/>
    <property type="match status" value="1"/>
</dbReference>
<feature type="transmembrane region" description="Helical" evidence="1">
    <location>
        <begin position="38"/>
        <end position="57"/>
    </location>
</feature>
<dbReference type="InterPro" id="IPR010559">
    <property type="entry name" value="Sig_transdc_His_kin_internal"/>
</dbReference>
<dbReference type="EMBL" id="JACEZT010000007">
    <property type="protein sequence ID" value="MBA5637933.1"/>
    <property type="molecule type" value="Genomic_DNA"/>
</dbReference>
<feature type="domain" description="Signal transduction histidine kinase internal region" evidence="2">
    <location>
        <begin position="162"/>
        <end position="240"/>
    </location>
</feature>